<gene>
    <name evidence="2" type="ORF">BYL167_LOCUS27541</name>
</gene>
<accession>A0A8S2TQ14</accession>
<sequence length="50" mass="5223">MMESTEQLAANSSQLPTNPDEKATVPPSNIIPDGVSAPIKHPLDPLNAGK</sequence>
<dbReference type="EMBL" id="CAJOBH010035897">
    <property type="protein sequence ID" value="CAF4302209.1"/>
    <property type="molecule type" value="Genomic_DNA"/>
</dbReference>
<evidence type="ECO:0000313" key="3">
    <source>
        <dbReference type="Proteomes" id="UP000681967"/>
    </source>
</evidence>
<evidence type="ECO:0000256" key="1">
    <source>
        <dbReference type="SAM" id="MobiDB-lite"/>
    </source>
</evidence>
<reference evidence="2" key="1">
    <citation type="submission" date="2021-02" db="EMBL/GenBank/DDBJ databases">
        <authorList>
            <person name="Nowell W R."/>
        </authorList>
    </citation>
    <scope>NUCLEOTIDE SEQUENCE</scope>
</reference>
<evidence type="ECO:0000313" key="2">
    <source>
        <dbReference type="EMBL" id="CAF4302209.1"/>
    </source>
</evidence>
<organism evidence="2 3">
    <name type="scientific">Rotaria magnacalcarata</name>
    <dbReference type="NCBI Taxonomy" id="392030"/>
    <lineage>
        <taxon>Eukaryota</taxon>
        <taxon>Metazoa</taxon>
        <taxon>Spiralia</taxon>
        <taxon>Gnathifera</taxon>
        <taxon>Rotifera</taxon>
        <taxon>Eurotatoria</taxon>
        <taxon>Bdelloidea</taxon>
        <taxon>Philodinida</taxon>
        <taxon>Philodinidae</taxon>
        <taxon>Rotaria</taxon>
    </lineage>
</organism>
<dbReference type="Proteomes" id="UP000681967">
    <property type="component" value="Unassembled WGS sequence"/>
</dbReference>
<name>A0A8S2TQ14_9BILA</name>
<comment type="caution">
    <text evidence="2">The sequence shown here is derived from an EMBL/GenBank/DDBJ whole genome shotgun (WGS) entry which is preliminary data.</text>
</comment>
<proteinExistence type="predicted"/>
<feature type="non-terminal residue" evidence="2">
    <location>
        <position position="50"/>
    </location>
</feature>
<feature type="compositionally biased region" description="Polar residues" evidence="1">
    <location>
        <begin position="1"/>
        <end position="17"/>
    </location>
</feature>
<dbReference type="AlphaFoldDB" id="A0A8S2TQ14"/>
<feature type="region of interest" description="Disordered" evidence="1">
    <location>
        <begin position="1"/>
        <end position="50"/>
    </location>
</feature>
<protein>
    <submittedName>
        <fullName evidence="2">Uncharacterized protein</fullName>
    </submittedName>
</protein>